<dbReference type="PANTHER" id="PTHR22923:SF102">
    <property type="entry name" value="CEREBELLIN 13-RELATED"/>
    <property type="match status" value="1"/>
</dbReference>
<dbReference type="PANTHER" id="PTHR22923">
    <property type="entry name" value="CEREBELLIN-RELATED"/>
    <property type="match status" value="1"/>
</dbReference>
<gene>
    <name evidence="5" type="primary">LOC115590224</name>
</gene>
<accession>A0A671W0M6</accession>
<evidence type="ECO:0000256" key="2">
    <source>
        <dbReference type="ARBA" id="ARBA00022525"/>
    </source>
</evidence>
<dbReference type="SMART" id="SM00110">
    <property type="entry name" value="C1Q"/>
    <property type="match status" value="1"/>
</dbReference>
<dbReference type="Ensembl" id="ENSSAUT00010031850.1">
    <property type="protein sequence ID" value="ENSSAUP00010030221.1"/>
    <property type="gene ID" value="ENSSAUG00010012944.1"/>
</dbReference>
<keyword evidence="6" id="KW-1185">Reference proteome</keyword>
<evidence type="ECO:0000256" key="1">
    <source>
        <dbReference type="ARBA" id="ARBA00004613"/>
    </source>
</evidence>
<evidence type="ECO:0000256" key="3">
    <source>
        <dbReference type="ARBA" id="ARBA00022729"/>
    </source>
</evidence>
<dbReference type="PRINTS" id="PR00007">
    <property type="entry name" value="COMPLEMNTC1Q"/>
</dbReference>
<proteinExistence type="predicted"/>
<organism evidence="5 6">
    <name type="scientific">Sparus aurata</name>
    <name type="common">Gilthead sea bream</name>
    <dbReference type="NCBI Taxonomy" id="8175"/>
    <lineage>
        <taxon>Eukaryota</taxon>
        <taxon>Metazoa</taxon>
        <taxon>Chordata</taxon>
        <taxon>Craniata</taxon>
        <taxon>Vertebrata</taxon>
        <taxon>Euteleostomi</taxon>
        <taxon>Actinopterygii</taxon>
        <taxon>Neopterygii</taxon>
        <taxon>Teleostei</taxon>
        <taxon>Neoteleostei</taxon>
        <taxon>Acanthomorphata</taxon>
        <taxon>Eupercaria</taxon>
        <taxon>Spariformes</taxon>
        <taxon>Sparidae</taxon>
        <taxon>Sparus</taxon>
    </lineage>
</organism>
<dbReference type="PROSITE" id="PS50871">
    <property type="entry name" value="C1Q"/>
    <property type="match status" value="1"/>
</dbReference>
<dbReference type="InterPro" id="IPR008983">
    <property type="entry name" value="Tumour_necrosis_fac-like_dom"/>
</dbReference>
<evidence type="ECO:0000313" key="6">
    <source>
        <dbReference type="Proteomes" id="UP000472265"/>
    </source>
</evidence>
<keyword evidence="3" id="KW-0732">Signal</keyword>
<name>A0A671W0M6_SPAAU</name>
<comment type="subcellular location">
    <subcellularLocation>
        <location evidence="1">Secreted</location>
    </subcellularLocation>
</comment>
<dbReference type="GO" id="GO:0005576">
    <property type="term" value="C:extracellular region"/>
    <property type="evidence" value="ECO:0007669"/>
    <property type="project" value="UniProtKB-SubCell"/>
</dbReference>
<evidence type="ECO:0000313" key="5">
    <source>
        <dbReference type="Ensembl" id="ENSSAUP00010030221.1"/>
    </source>
</evidence>
<reference evidence="5" key="3">
    <citation type="submission" date="2025-09" db="UniProtKB">
        <authorList>
            <consortium name="Ensembl"/>
        </authorList>
    </citation>
    <scope>IDENTIFICATION</scope>
</reference>
<keyword evidence="2" id="KW-0964">Secreted</keyword>
<reference evidence="5" key="1">
    <citation type="submission" date="2021-04" db="EMBL/GenBank/DDBJ databases">
        <authorList>
            <consortium name="Wellcome Sanger Institute Data Sharing"/>
        </authorList>
    </citation>
    <scope>NUCLEOTIDE SEQUENCE [LARGE SCALE GENOMIC DNA]</scope>
</reference>
<dbReference type="SUPFAM" id="SSF49842">
    <property type="entry name" value="TNF-like"/>
    <property type="match status" value="1"/>
</dbReference>
<dbReference type="InParanoid" id="A0A671W0M6"/>
<sequence>EQRQTKNMSTCKPNMSDLGQSLCAMAEQLIALENRLKTLEKGKIRLSSSRFIETILFHTGKTKVALSALIETGGAYGPFDKDVTLAYNKVYTNIGDAYNSCTGIFTAPVTGVYYFTFFYHAGGKHASKLELFKNCEMIVRSSDHKSGCDGADNGGNAAVLQLQQGDQVYVRMPAHHHVWATSISTSFSGFLLS</sequence>
<protein>
    <recommendedName>
        <fullName evidence="4">C1q domain-containing protein</fullName>
    </recommendedName>
</protein>
<dbReference type="FunCoup" id="A0A671W0M6">
    <property type="interactions" value="13"/>
</dbReference>
<dbReference type="OMA" id="WSDSHIT"/>
<dbReference type="InterPro" id="IPR050822">
    <property type="entry name" value="Cerebellin_Synaptic_Org"/>
</dbReference>
<feature type="domain" description="C1q" evidence="4">
    <location>
        <begin position="59"/>
        <end position="193"/>
    </location>
</feature>
<dbReference type="Pfam" id="PF00386">
    <property type="entry name" value="C1q"/>
    <property type="match status" value="1"/>
</dbReference>
<dbReference type="Gene3D" id="2.60.120.40">
    <property type="match status" value="1"/>
</dbReference>
<dbReference type="AlphaFoldDB" id="A0A671W0M6"/>
<dbReference type="Proteomes" id="UP000472265">
    <property type="component" value="Chromosome 10"/>
</dbReference>
<reference evidence="5" key="2">
    <citation type="submission" date="2025-08" db="UniProtKB">
        <authorList>
            <consortium name="Ensembl"/>
        </authorList>
    </citation>
    <scope>IDENTIFICATION</scope>
</reference>
<dbReference type="InterPro" id="IPR001073">
    <property type="entry name" value="C1q_dom"/>
</dbReference>
<dbReference type="GeneTree" id="ENSGT00940000163520"/>
<evidence type="ECO:0000259" key="4">
    <source>
        <dbReference type="PROSITE" id="PS50871"/>
    </source>
</evidence>